<evidence type="ECO:0000313" key="2">
    <source>
        <dbReference type="Proteomes" id="UP000283269"/>
    </source>
</evidence>
<accession>A0A409XT83</accession>
<keyword evidence="2" id="KW-1185">Reference proteome</keyword>
<comment type="caution">
    <text evidence="1">The sequence shown here is derived from an EMBL/GenBank/DDBJ whole genome shotgun (WGS) entry which is preliminary data.</text>
</comment>
<dbReference type="EMBL" id="NHYD01000542">
    <property type="protein sequence ID" value="PPQ93938.1"/>
    <property type="molecule type" value="Genomic_DNA"/>
</dbReference>
<dbReference type="InParanoid" id="A0A409XT83"/>
<dbReference type="Proteomes" id="UP000283269">
    <property type="component" value="Unassembled WGS sequence"/>
</dbReference>
<sequence length="68" mass="6840">MWPSHCVTLLDTSVAAMPPITSAVVSSGGPAIRPPCSPPPLLPPPPLSPLLPAPSATAMSLTPFIVTS</sequence>
<proteinExistence type="predicted"/>
<organism evidence="1 2">
    <name type="scientific">Psilocybe cyanescens</name>
    <dbReference type="NCBI Taxonomy" id="93625"/>
    <lineage>
        <taxon>Eukaryota</taxon>
        <taxon>Fungi</taxon>
        <taxon>Dikarya</taxon>
        <taxon>Basidiomycota</taxon>
        <taxon>Agaricomycotina</taxon>
        <taxon>Agaricomycetes</taxon>
        <taxon>Agaricomycetidae</taxon>
        <taxon>Agaricales</taxon>
        <taxon>Agaricineae</taxon>
        <taxon>Strophariaceae</taxon>
        <taxon>Psilocybe</taxon>
    </lineage>
</organism>
<evidence type="ECO:0000313" key="1">
    <source>
        <dbReference type="EMBL" id="PPQ93938.1"/>
    </source>
</evidence>
<reference evidence="1 2" key="1">
    <citation type="journal article" date="2018" name="Evol. Lett.">
        <title>Horizontal gene cluster transfer increased hallucinogenic mushroom diversity.</title>
        <authorList>
            <person name="Reynolds H.T."/>
            <person name="Vijayakumar V."/>
            <person name="Gluck-Thaler E."/>
            <person name="Korotkin H.B."/>
            <person name="Matheny P.B."/>
            <person name="Slot J.C."/>
        </authorList>
    </citation>
    <scope>NUCLEOTIDE SEQUENCE [LARGE SCALE GENOMIC DNA]</scope>
    <source>
        <strain evidence="1 2">2631</strain>
    </source>
</reference>
<gene>
    <name evidence="1" type="ORF">CVT25_015707</name>
</gene>
<name>A0A409XT83_PSICY</name>
<dbReference type="AlphaFoldDB" id="A0A409XT83"/>
<protein>
    <submittedName>
        <fullName evidence="1">Uncharacterized protein</fullName>
    </submittedName>
</protein>